<evidence type="ECO:0000313" key="1">
    <source>
        <dbReference type="EMBL" id="MDQ0505978.1"/>
    </source>
</evidence>
<organism evidence="1 2">
    <name type="scientific">Xanthobacter agilis</name>
    <dbReference type="NCBI Taxonomy" id="47492"/>
    <lineage>
        <taxon>Bacteria</taxon>
        <taxon>Pseudomonadati</taxon>
        <taxon>Pseudomonadota</taxon>
        <taxon>Alphaproteobacteria</taxon>
        <taxon>Hyphomicrobiales</taxon>
        <taxon>Xanthobacteraceae</taxon>
        <taxon>Xanthobacter</taxon>
    </lineage>
</organism>
<keyword evidence="2" id="KW-1185">Reference proteome</keyword>
<reference evidence="1 2" key="1">
    <citation type="submission" date="2023-07" db="EMBL/GenBank/DDBJ databases">
        <title>Genomic Encyclopedia of Type Strains, Phase IV (KMG-IV): sequencing the most valuable type-strain genomes for metagenomic binning, comparative biology and taxonomic classification.</title>
        <authorList>
            <person name="Goeker M."/>
        </authorList>
    </citation>
    <scope>NUCLEOTIDE SEQUENCE [LARGE SCALE GENOMIC DNA]</scope>
    <source>
        <strain evidence="1 2">DSM 3770</strain>
    </source>
</reference>
<protein>
    <submittedName>
        <fullName evidence="1">SRSO17 transposase</fullName>
    </submittedName>
</protein>
<dbReference type="RefSeq" id="WP_237347732.1">
    <property type="nucleotide sequence ID" value="NZ_JABWGX010000048.1"/>
</dbReference>
<dbReference type="EMBL" id="JAUSVY010000006">
    <property type="protein sequence ID" value="MDQ0505978.1"/>
    <property type="molecule type" value="Genomic_DNA"/>
</dbReference>
<comment type="caution">
    <text evidence="1">The sequence shown here is derived from an EMBL/GenBank/DDBJ whole genome shotgun (WGS) entry which is preliminary data.</text>
</comment>
<dbReference type="Proteomes" id="UP001241747">
    <property type="component" value="Unassembled WGS sequence"/>
</dbReference>
<evidence type="ECO:0000313" key="2">
    <source>
        <dbReference type="Proteomes" id="UP001241747"/>
    </source>
</evidence>
<sequence>MKEAIIAAGLYCGWRVASTVVGPLEFRRTERVTTQTYTYHCDADHDGDAA</sequence>
<proteinExistence type="predicted"/>
<accession>A0ABU0LFU7</accession>
<gene>
    <name evidence="1" type="ORF">QOZ94_002782</name>
</gene>
<name>A0ABU0LFU7_XANAG</name>